<gene>
    <name evidence="5" type="ORF">SAMN02745165_03041</name>
</gene>
<organism evidence="5 6">
    <name type="scientific">Malonomonas rubra DSM 5091</name>
    <dbReference type="NCBI Taxonomy" id="1122189"/>
    <lineage>
        <taxon>Bacteria</taxon>
        <taxon>Pseudomonadati</taxon>
        <taxon>Thermodesulfobacteriota</taxon>
        <taxon>Desulfuromonadia</taxon>
        <taxon>Desulfuromonadales</taxon>
        <taxon>Geopsychrobacteraceae</taxon>
        <taxon>Malonomonas</taxon>
    </lineage>
</organism>
<dbReference type="STRING" id="1122189.SAMN02745165_03041"/>
<dbReference type="Proteomes" id="UP000184171">
    <property type="component" value="Unassembled WGS sequence"/>
</dbReference>
<protein>
    <submittedName>
        <fullName evidence="5">Ribosome-associated protein</fullName>
    </submittedName>
</protein>
<keyword evidence="2" id="KW-0690">Ribosome biogenesis</keyword>
<dbReference type="OrthoDB" id="5402031at2"/>
<name>A0A1M6LQ06_MALRU</name>
<accession>A0A1M6LQ06</accession>
<dbReference type="PANTHER" id="PTHR38101:SF1">
    <property type="entry name" value="UPF0307 PROTEIN YJGA"/>
    <property type="match status" value="1"/>
</dbReference>
<evidence type="ECO:0000256" key="1">
    <source>
        <dbReference type="ARBA" id="ARBA00022490"/>
    </source>
</evidence>
<keyword evidence="3" id="KW-0699">rRNA-binding</keyword>
<dbReference type="AlphaFoldDB" id="A0A1M6LQ06"/>
<keyword evidence="1" id="KW-0963">Cytoplasm</keyword>
<dbReference type="RefSeq" id="WP_072909591.1">
    <property type="nucleotide sequence ID" value="NZ_FQZT01000014.1"/>
</dbReference>
<evidence type="ECO:0000313" key="5">
    <source>
        <dbReference type="EMBL" id="SHJ73277.1"/>
    </source>
</evidence>
<keyword evidence="4" id="KW-0694">RNA-binding</keyword>
<dbReference type="Pfam" id="PF04751">
    <property type="entry name" value="DarP"/>
    <property type="match status" value="1"/>
</dbReference>
<evidence type="ECO:0000256" key="3">
    <source>
        <dbReference type="ARBA" id="ARBA00022730"/>
    </source>
</evidence>
<dbReference type="InterPro" id="IPR023153">
    <property type="entry name" value="DarP_sf"/>
</dbReference>
<proteinExistence type="predicted"/>
<dbReference type="GO" id="GO:0042254">
    <property type="term" value="P:ribosome biogenesis"/>
    <property type="evidence" value="ECO:0007669"/>
    <property type="project" value="UniProtKB-KW"/>
</dbReference>
<dbReference type="CDD" id="cd16331">
    <property type="entry name" value="YjgA-like"/>
    <property type="match status" value="1"/>
</dbReference>
<dbReference type="PANTHER" id="PTHR38101">
    <property type="entry name" value="UPF0307 PROTEIN YJGA"/>
    <property type="match status" value="1"/>
</dbReference>
<evidence type="ECO:0000256" key="2">
    <source>
        <dbReference type="ARBA" id="ARBA00022517"/>
    </source>
</evidence>
<dbReference type="SUPFAM" id="SSF158710">
    <property type="entry name" value="PSPTO4464-like"/>
    <property type="match status" value="1"/>
</dbReference>
<evidence type="ECO:0000256" key="4">
    <source>
        <dbReference type="ARBA" id="ARBA00022884"/>
    </source>
</evidence>
<evidence type="ECO:0000313" key="6">
    <source>
        <dbReference type="Proteomes" id="UP000184171"/>
    </source>
</evidence>
<dbReference type="InterPro" id="IPR006839">
    <property type="entry name" value="DarP"/>
</dbReference>
<keyword evidence="6" id="KW-1185">Reference proteome</keyword>
<dbReference type="Gene3D" id="1.10.60.30">
    <property type="entry name" value="PSPTO4464-like domains"/>
    <property type="match status" value="2"/>
</dbReference>
<dbReference type="EMBL" id="FQZT01000014">
    <property type="protein sequence ID" value="SHJ73277.1"/>
    <property type="molecule type" value="Genomic_DNA"/>
</dbReference>
<dbReference type="GO" id="GO:0019843">
    <property type="term" value="F:rRNA binding"/>
    <property type="evidence" value="ECO:0007669"/>
    <property type="project" value="UniProtKB-KW"/>
</dbReference>
<reference evidence="5 6" key="1">
    <citation type="submission" date="2016-11" db="EMBL/GenBank/DDBJ databases">
        <authorList>
            <person name="Jaros S."/>
            <person name="Januszkiewicz K."/>
            <person name="Wedrychowicz H."/>
        </authorList>
    </citation>
    <scope>NUCLEOTIDE SEQUENCE [LARGE SCALE GENOMIC DNA]</scope>
    <source>
        <strain evidence="5 6">DSM 5091</strain>
    </source>
</reference>
<sequence length="164" mass="19364">MSEEYQEELPLSRTKKKQMAKEVEKIADQLSSMSDKAFGQLQLSEDLTVEVVEARETKGRSSHKRQVKHLAGYLRKQEDELLQLMTQLQNLDQVARSEKHEFHQLEKLRDRLCDAQTFETAFAEMLDLYPNVDRKAISRLSRSVHQHGDKRAYREIFKRLRDMD</sequence>
<dbReference type="NCBIfam" id="NF003593">
    <property type="entry name" value="PRK05255.1-1"/>
    <property type="match status" value="1"/>
</dbReference>
<dbReference type="GO" id="GO:0005829">
    <property type="term" value="C:cytosol"/>
    <property type="evidence" value="ECO:0007669"/>
    <property type="project" value="TreeGrafter"/>
</dbReference>